<comment type="caution">
    <text evidence="4">The sequence shown here is derived from an EMBL/GenBank/DDBJ whole genome shotgun (WGS) entry which is preliminary data.</text>
</comment>
<evidence type="ECO:0000256" key="1">
    <source>
        <dbReference type="ARBA" id="ARBA00023015"/>
    </source>
</evidence>
<evidence type="ECO:0000313" key="5">
    <source>
        <dbReference type="Proteomes" id="UP000292507"/>
    </source>
</evidence>
<reference evidence="4 5" key="1">
    <citation type="submission" date="2019-02" db="EMBL/GenBank/DDBJ databases">
        <title>Sequencing the genomes of 1000 actinobacteria strains.</title>
        <authorList>
            <person name="Klenk H.-P."/>
        </authorList>
    </citation>
    <scope>NUCLEOTIDE SEQUENCE [LARGE SCALE GENOMIC DNA]</scope>
    <source>
        <strain evidence="4 5">DSM 44509</strain>
    </source>
</reference>
<protein>
    <submittedName>
        <fullName evidence="4">ANTAR domain-containing protein</fullName>
    </submittedName>
</protein>
<dbReference type="PIRSF" id="PIRSF036625">
    <property type="entry name" value="GAF_ANTAR"/>
    <property type="match status" value="1"/>
</dbReference>
<evidence type="ECO:0000256" key="2">
    <source>
        <dbReference type="ARBA" id="ARBA00023163"/>
    </source>
</evidence>
<evidence type="ECO:0000313" key="4">
    <source>
        <dbReference type="EMBL" id="RZU31566.1"/>
    </source>
</evidence>
<dbReference type="GO" id="GO:0003723">
    <property type="term" value="F:RNA binding"/>
    <property type="evidence" value="ECO:0007669"/>
    <property type="project" value="InterPro"/>
</dbReference>
<dbReference type="AlphaFoldDB" id="A0A4V2G231"/>
<dbReference type="RefSeq" id="WP_104529937.1">
    <property type="nucleotide sequence ID" value="NZ_POQT01000037.1"/>
</dbReference>
<dbReference type="OrthoDB" id="3688893at2"/>
<evidence type="ECO:0000259" key="3">
    <source>
        <dbReference type="PROSITE" id="PS50921"/>
    </source>
</evidence>
<dbReference type="InterPro" id="IPR029016">
    <property type="entry name" value="GAF-like_dom_sf"/>
</dbReference>
<proteinExistence type="predicted"/>
<organism evidence="4 5">
    <name type="scientific">Blastococcus saxobsidens</name>
    <dbReference type="NCBI Taxonomy" id="138336"/>
    <lineage>
        <taxon>Bacteria</taxon>
        <taxon>Bacillati</taxon>
        <taxon>Actinomycetota</taxon>
        <taxon>Actinomycetes</taxon>
        <taxon>Geodermatophilales</taxon>
        <taxon>Geodermatophilaceae</taxon>
        <taxon>Blastococcus</taxon>
    </lineage>
</organism>
<keyword evidence="5" id="KW-1185">Reference proteome</keyword>
<accession>A0A4V2G231</accession>
<dbReference type="Gene3D" id="1.10.10.10">
    <property type="entry name" value="Winged helix-like DNA-binding domain superfamily/Winged helix DNA-binding domain"/>
    <property type="match status" value="1"/>
</dbReference>
<dbReference type="EMBL" id="SHKV01000001">
    <property type="protein sequence ID" value="RZU31566.1"/>
    <property type="molecule type" value="Genomic_DNA"/>
</dbReference>
<dbReference type="InterPro" id="IPR005561">
    <property type="entry name" value="ANTAR"/>
</dbReference>
<name>A0A4V2G231_9ACTN</name>
<feature type="domain" description="ANTAR" evidence="3">
    <location>
        <begin position="176"/>
        <end position="237"/>
    </location>
</feature>
<dbReference type="SMART" id="SM01012">
    <property type="entry name" value="ANTAR"/>
    <property type="match status" value="1"/>
</dbReference>
<dbReference type="SUPFAM" id="SSF55781">
    <property type="entry name" value="GAF domain-like"/>
    <property type="match status" value="1"/>
</dbReference>
<dbReference type="InterPro" id="IPR036388">
    <property type="entry name" value="WH-like_DNA-bd_sf"/>
</dbReference>
<dbReference type="Proteomes" id="UP000292507">
    <property type="component" value="Unassembled WGS sequence"/>
</dbReference>
<dbReference type="PROSITE" id="PS50921">
    <property type="entry name" value="ANTAR"/>
    <property type="match status" value="1"/>
</dbReference>
<dbReference type="InterPro" id="IPR003018">
    <property type="entry name" value="GAF"/>
</dbReference>
<dbReference type="InterPro" id="IPR012074">
    <property type="entry name" value="GAF_ANTAR"/>
</dbReference>
<gene>
    <name evidence="4" type="ORF">BKA19_1237</name>
</gene>
<sequence>MNTIRPAGPGIPLSRELAGVFARMSGLLLSEETVETSLTLLSSLAHETVPGSCGAGVSVIEGGRRTSAGSTDDRVRDADGLQYELDEGPCLAATAQRELVVVDDLRAERRWPRWTAAVAPLGLHAALSAPLVAGDTTVGAIKVYADHPGAFDTRSRELLVMFSAQAALLVANVQSAERAMRLSEAMRQAVRDRDLVGIAKGVLIGRHGIDEEAALRMLVARSQHDGILLAGAARAVVDSAVRRRRP</sequence>
<dbReference type="Pfam" id="PF13185">
    <property type="entry name" value="GAF_2"/>
    <property type="match status" value="1"/>
</dbReference>
<dbReference type="Gene3D" id="3.30.450.40">
    <property type="match status" value="1"/>
</dbReference>
<dbReference type="SMART" id="SM00065">
    <property type="entry name" value="GAF"/>
    <property type="match status" value="1"/>
</dbReference>
<keyword evidence="2" id="KW-0804">Transcription</keyword>
<keyword evidence="1" id="KW-0805">Transcription regulation</keyword>
<dbReference type="Pfam" id="PF03861">
    <property type="entry name" value="ANTAR"/>
    <property type="match status" value="1"/>
</dbReference>